<feature type="repeat" description="WD" evidence="3">
    <location>
        <begin position="160"/>
        <end position="201"/>
    </location>
</feature>
<feature type="region of interest" description="Disordered" evidence="4">
    <location>
        <begin position="686"/>
        <end position="751"/>
    </location>
</feature>
<dbReference type="PROSITE" id="PS50082">
    <property type="entry name" value="WD_REPEATS_2"/>
    <property type="match status" value="3"/>
</dbReference>
<evidence type="ECO:0000256" key="2">
    <source>
        <dbReference type="ARBA" id="ARBA00022737"/>
    </source>
</evidence>
<gene>
    <name evidence="6" type="ORF">OsI_11234</name>
</gene>
<dbReference type="InterPro" id="IPR057452">
    <property type="entry name" value="BRWD/PHIP_N"/>
</dbReference>
<dbReference type="GO" id="GO:0007010">
    <property type="term" value="P:cytoskeleton organization"/>
    <property type="evidence" value="ECO:0007669"/>
    <property type="project" value="TreeGrafter"/>
</dbReference>
<dbReference type="GO" id="GO:0005634">
    <property type="term" value="C:nucleus"/>
    <property type="evidence" value="ECO:0007669"/>
    <property type="project" value="TreeGrafter"/>
</dbReference>
<feature type="compositionally biased region" description="Basic residues" evidence="4">
    <location>
        <begin position="737"/>
        <end position="746"/>
    </location>
</feature>
<feature type="region of interest" description="Disordered" evidence="4">
    <location>
        <begin position="426"/>
        <end position="446"/>
    </location>
</feature>
<dbReference type="GO" id="GO:0008360">
    <property type="term" value="P:regulation of cell shape"/>
    <property type="evidence" value="ECO:0007669"/>
    <property type="project" value="TreeGrafter"/>
</dbReference>
<dbReference type="SUPFAM" id="SSF50978">
    <property type="entry name" value="WD40 repeat-like"/>
    <property type="match status" value="1"/>
</dbReference>
<keyword evidence="7" id="KW-1185">Reference proteome</keyword>
<dbReference type="Proteomes" id="UP000007015">
    <property type="component" value="Chromosome 3"/>
</dbReference>
<dbReference type="OMA" id="GHENDNG"/>
<dbReference type="STRING" id="39946.B8AMG6"/>
<feature type="compositionally biased region" description="Pro residues" evidence="4">
    <location>
        <begin position="427"/>
        <end position="439"/>
    </location>
</feature>
<dbReference type="PROSITE" id="PS50294">
    <property type="entry name" value="WD_REPEATS_REGION"/>
    <property type="match status" value="1"/>
</dbReference>
<dbReference type="PANTHER" id="PTHR16266">
    <property type="entry name" value="WD REPEAT DOMAIN 9"/>
    <property type="match status" value="1"/>
</dbReference>
<dbReference type="Pfam" id="PF00400">
    <property type="entry name" value="WD40"/>
    <property type="match status" value="4"/>
</dbReference>
<evidence type="ECO:0000313" key="7">
    <source>
        <dbReference type="Proteomes" id="UP000007015"/>
    </source>
</evidence>
<dbReference type="InterPro" id="IPR015943">
    <property type="entry name" value="WD40/YVTN_repeat-like_dom_sf"/>
</dbReference>
<proteinExistence type="predicted"/>
<feature type="compositionally biased region" description="Basic and acidic residues" evidence="4">
    <location>
        <begin position="700"/>
        <end position="712"/>
    </location>
</feature>
<dbReference type="InterPro" id="IPR052060">
    <property type="entry name" value="Bromo_WD_repeat"/>
</dbReference>
<dbReference type="HOGENOM" id="CLU_021019_1_0_1"/>
<dbReference type="InterPro" id="IPR036322">
    <property type="entry name" value="WD40_repeat_dom_sf"/>
</dbReference>
<dbReference type="InterPro" id="IPR019775">
    <property type="entry name" value="WD40_repeat_CS"/>
</dbReference>
<evidence type="ECO:0000259" key="5">
    <source>
        <dbReference type="Pfam" id="PF25437"/>
    </source>
</evidence>
<feature type="repeat" description="WD" evidence="3">
    <location>
        <begin position="202"/>
        <end position="243"/>
    </location>
</feature>
<protein>
    <recommendedName>
        <fullName evidence="5">BRWD/PHIP N-terminal domain-containing protein</fullName>
    </recommendedName>
</protein>
<dbReference type="PANTHER" id="PTHR16266:SF17">
    <property type="entry name" value="BRWD3"/>
    <property type="match status" value="1"/>
</dbReference>
<keyword evidence="1 3" id="KW-0853">WD repeat</keyword>
<dbReference type="EMBL" id="CM000128">
    <property type="protein sequence ID" value="EEC75085.1"/>
    <property type="molecule type" value="Genomic_DNA"/>
</dbReference>
<evidence type="ECO:0000313" key="6">
    <source>
        <dbReference type="EMBL" id="EEC75085.1"/>
    </source>
</evidence>
<dbReference type="Gramene" id="BGIOSGA010887-TA">
    <property type="protein sequence ID" value="BGIOSGA010887-PA"/>
    <property type="gene ID" value="BGIOSGA010887"/>
</dbReference>
<dbReference type="AlphaFoldDB" id="B8AMG6"/>
<dbReference type="FunFam" id="2.130.10.10:FF:000606">
    <property type="entry name" value="PH-interacting protein isoform X1"/>
    <property type="match status" value="1"/>
</dbReference>
<organism evidence="6 7">
    <name type="scientific">Oryza sativa subsp. indica</name>
    <name type="common">Rice</name>
    <dbReference type="NCBI Taxonomy" id="39946"/>
    <lineage>
        <taxon>Eukaryota</taxon>
        <taxon>Viridiplantae</taxon>
        <taxon>Streptophyta</taxon>
        <taxon>Embryophyta</taxon>
        <taxon>Tracheophyta</taxon>
        <taxon>Spermatophyta</taxon>
        <taxon>Magnoliopsida</taxon>
        <taxon>Liliopsida</taxon>
        <taxon>Poales</taxon>
        <taxon>Poaceae</taxon>
        <taxon>BOP clade</taxon>
        <taxon>Oryzoideae</taxon>
        <taxon>Oryzeae</taxon>
        <taxon>Oryzinae</taxon>
        <taxon>Oryza</taxon>
        <taxon>Oryza sativa</taxon>
    </lineage>
</organism>
<dbReference type="Pfam" id="PF25437">
    <property type="entry name" value="BRWD1_N"/>
    <property type="match status" value="1"/>
</dbReference>
<keyword evidence="2" id="KW-0677">Repeat</keyword>
<reference evidence="6 7" key="1">
    <citation type="journal article" date="2005" name="PLoS Biol.">
        <title>The genomes of Oryza sativa: a history of duplications.</title>
        <authorList>
            <person name="Yu J."/>
            <person name="Wang J."/>
            <person name="Lin W."/>
            <person name="Li S."/>
            <person name="Li H."/>
            <person name="Zhou J."/>
            <person name="Ni P."/>
            <person name="Dong W."/>
            <person name="Hu S."/>
            <person name="Zeng C."/>
            <person name="Zhang J."/>
            <person name="Zhang Y."/>
            <person name="Li R."/>
            <person name="Xu Z."/>
            <person name="Li S."/>
            <person name="Li X."/>
            <person name="Zheng H."/>
            <person name="Cong L."/>
            <person name="Lin L."/>
            <person name="Yin J."/>
            <person name="Geng J."/>
            <person name="Li G."/>
            <person name="Shi J."/>
            <person name="Liu J."/>
            <person name="Lv H."/>
            <person name="Li J."/>
            <person name="Wang J."/>
            <person name="Deng Y."/>
            <person name="Ran L."/>
            <person name="Shi X."/>
            <person name="Wang X."/>
            <person name="Wu Q."/>
            <person name="Li C."/>
            <person name="Ren X."/>
            <person name="Wang J."/>
            <person name="Wang X."/>
            <person name="Li D."/>
            <person name="Liu D."/>
            <person name="Zhang X."/>
            <person name="Ji Z."/>
            <person name="Zhao W."/>
            <person name="Sun Y."/>
            <person name="Zhang Z."/>
            <person name="Bao J."/>
            <person name="Han Y."/>
            <person name="Dong L."/>
            <person name="Ji J."/>
            <person name="Chen P."/>
            <person name="Wu S."/>
            <person name="Liu J."/>
            <person name="Xiao Y."/>
            <person name="Bu D."/>
            <person name="Tan J."/>
            <person name="Yang L."/>
            <person name="Ye C."/>
            <person name="Zhang J."/>
            <person name="Xu J."/>
            <person name="Zhou Y."/>
            <person name="Yu Y."/>
            <person name="Zhang B."/>
            <person name="Zhuang S."/>
            <person name="Wei H."/>
            <person name="Liu B."/>
            <person name="Lei M."/>
            <person name="Yu H."/>
            <person name="Li Y."/>
            <person name="Xu H."/>
            <person name="Wei S."/>
            <person name="He X."/>
            <person name="Fang L."/>
            <person name="Zhang Z."/>
            <person name="Zhang Y."/>
            <person name="Huang X."/>
            <person name="Su Z."/>
            <person name="Tong W."/>
            <person name="Li J."/>
            <person name="Tong Z."/>
            <person name="Li S."/>
            <person name="Ye J."/>
            <person name="Wang L."/>
            <person name="Fang L."/>
            <person name="Lei T."/>
            <person name="Chen C."/>
            <person name="Chen H."/>
            <person name="Xu Z."/>
            <person name="Li H."/>
            <person name="Huang H."/>
            <person name="Zhang F."/>
            <person name="Xu H."/>
            <person name="Li N."/>
            <person name="Zhao C."/>
            <person name="Li S."/>
            <person name="Dong L."/>
            <person name="Huang Y."/>
            <person name="Li L."/>
            <person name="Xi Y."/>
            <person name="Qi Q."/>
            <person name="Li W."/>
            <person name="Zhang B."/>
            <person name="Hu W."/>
            <person name="Zhang Y."/>
            <person name="Tian X."/>
            <person name="Jiao Y."/>
            <person name="Liang X."/>
            <person name="Jin J."/>
            <person name="Gao L."/>
            <person name="Zheng W."/>
            <person name="Hao B."/>
            <person name="Liu S."/>
            <person name="Wang W."/>
            <person name="Yuan L."/>
            <person name="Cao M."/>
            <person name="McDermott J."/>
            <person name="Samudrala R."/>
            <person name="Wang J."/>
            <person name="Wong G.K."/>
            <person name="Yang H."/>
        </authorList>
    </citation>
    <scope>NUCLEOTIDE SEQUENCE [LARGE SCALE GENOMIC DNA]</scope>
    <source>
        <strain evidence="7">cv. 93-11</strain>
    </source>
</reference>
<name>B8AMG6_ORYSI</name>
<feature type="repeat" description="WD" evidence="3">
    <location>
        <begin position="295"/>
        <end position="327"/>
    </location>
</feature>
<dbReference type="InterPro" id="IPR001680">
    <property type="entry name" value="WD40_rpt"/>
</dbReference>
<evidence type="ECO:0000256" key="1">
    <source>
        <dbReference type="ARBA" id="ARBA00022574"/>
    </source>
</evidence>
<dbReference type="Gene3D" id="2.130.10.10">
    <property type="entry name" value="YVTN repeat-like/Quinoprotein amine dehydrogenase"/>
    <property type="match status" value="3"/>
</dbReference>
<feature type="compositionally biased region" description="Polar residues" evidence="4">
    <location>
        <begin position="714"/>
        <end position="723"/>
    </location>
</feature>
<evidence type="ECO:0000256" key="3">
    <source>
        <dbReference type="PROSITE-ProRule" id="PRU00221"/>
    </source>
</evidence>
<sequence length="763" mass="84747">MALRKHQPSGNAASISMVPLDFPSQELEKVNSVNPVVATDVPPEADVDVDMREVYFLIMHFLSHGPFKRTVGELCNELLEHQLLPRRYHAWYSRGGFHSGEENDDGISLPLGYLKLVERYPHIGKDHLVKLLKQLIFSSCHPHGLVGGVSPNAADVPTLLGSSSFSLLASTFDRTGRYVITGSDDRLVKIWAMETAFCLASCRGHEGDITDLAVSSNNAVVASSSNDFIIRVWRIPDGLPISVLKGHTGVVTAIAFSPRPGAAFQLLSSHKCDFHTMKNAYACKGGDASSSAVQVQPTNHQILCCAFNANGTVFVTGSSDTFARVWNACKSSSEEHDQPNHEMDLLSGHENDVNYVQFSGCAVASRSFSVDTTHTIKEENNLKLRNSWFTHNIVTCSRDGSAIIWVPRSRRSHGKVGRWTRAYHLKVPPPPMAPQPPRGGPRQRYQPTPRGVNMIVWSLDNRFVLAAIMDCRICVWNASDGSLVHSLIGHKESTFVLDVHPFNPRIAMSAGYDGKTIIWDIWEGKPVQIYETGHFKLVDGKFSPDGTSLILSDEIGQIFIIGTGQGESQKDAKYDQFFLGDYRPLIQDTNGNVIDQETQLAPYRRNMQDLLCDSGMIPYPEPFQSMYQKRRLGTLGIEWRPPSVNFAVGPTYNATTGEYQIIPVIDPDRWEPLPEITDFIELEPENEVISDDTDSEYDGLDEHSSEGEHEALNGDSSGASYSSGEIDGDNLTDSALRRSRRKKKKSDVRGNNRDHSFLFYATF</sequence>
<dbReference type="PROSITE" id="PS00678">
    <property type="entry name" value="WD_REPEATS_1"/>
    <property type="match status" value="1"/>
</dbReference>
<feature type="domain" description="BRWD/PHIP N-terminal" evidence="5">
    <location>
        <begin position="44"/>
        <end position="137"/>
    </location>
</feature>
<dbReference type="SMART" id="SM00320">
    <property type="entry name" value="WD40"/>
    <property type="match status" value="7"/>
</dbReference>
<accession>B8AMG6</accession>
<dbReference type="GO" id="GO:0006357">
    <property type="term" value="P:regulation of transcription by RNA polymerase II"/>
    <property type="evidence" value="ECO:0007669"/>
    <property type="project" value="TreeGrafter"/>
</dbReference>
<feature type="compositionally biased region" description="Acidic residues" evidence="4">
    <location>
        <begin position="686"/>
        <end position="699"/>
    </location>
</feature>
<evidence type="ECO:0000256" key="4">
    <source>
        <dbReference type="SAM" id="MobiDB-lite"/>
    </source>
</evidence>
<dbReference type="CDD" id="cd00200">
    <property type="entry name" value="WD40"/>
    <property type="match status" value="1"/>
</dbReference>